<name>A0ABV5ZWY4_9PSEU</name>
<reference evidence="3 4" key="1">
    <citation type="submission" date="2024-09" db="EMBL/GenBank/DDBJ databases">
        <authorList>
            <person name="Sun Q."/>
            <person name="Mori K."/>
        </authorList>
    </citation>
    <scope>NUCLEOTIDE SEQUENCE [LARGE SCALE GENOMIC DNA]</scope>
    <source>
        <strain evidence="3 4">TBRC 7907</strain>
    </source>
</reference>
<evidence type="ECO:0000256" key="2">
    <source>
        <dbReference type="SAM" id="MobiDB-lite"/>
    </source>
</evidence>
<dbReference type="Proteomes" id="UP001589693">
    <property type="component" value="Unassembled WGS sequence"/>
</dbReference>
<evidence type="ECO:0000313" key="3">
    <source>
        <dbReference type="EMBL" id="MFB9905396.1"/>
    </source>
</evidence>
<evidence type="ECO:0000313" key="4">
    <source>
        <dbReference type="Proteomes" id="UP001589693"/>
    </source>
</evidence>
<protein>
    <submittedName>
        <fullName evidence="3">HypC/HybG/HupF family hydrogenase formation chaperone</fullName>
    </submittedName>
</protein>
<keyword evidence="4" id="KW-1185">Reference proteome</keyword>
<gene>
    <name evidence="3" type="ORF">ACFFQA_15790</name>
</gene>
<dbReference type="PROSITE" id="PS01097">
    <property type="entry name" value="HUPF_HYPC"/>
    <property type="match status" value="1"/>
</dbReference>
<dbReference type="RefSeq" id="WP_377852805.1">
    <property type="nucleotide sequence ID" value="NZ_JBHLZU010000012.1"/>
</dbReference>
<accession>A0ABV5ZWY4</accession>
<dbReference type="PANTHER" id="PTHR35177:SF2">
    <property type="entry name" value="HYDROGENASE MATURATION FACTOR HYBG"/>
    <property type="match status" value="1"/>
</dbReference>
<dbReference type="PANTHER" id="PTHR35177">
    <property type="entry name" value="HYDROGENASE MATURATION FACTOR HYBG"/>
    <property type="match status" value="1"/>
</dbReference>
<organism evidence="3 4">
    <name type="scientific">Allokutzneria oryzae</name>
    <dbReference type="NCBI Taxonomy" id="1378989"/>
    <lineage>
        <taxon>Bacteria</taxon>
        <taxon>Bacillati</taxon>
        <taxon>Actinomycetota</taxon>
        <taxon>Actinomycetes</taxon>
        <taxon>Pseudonocardiales</taxon>
        <taxon>Pseudonocardiaceae</taxon>
        <taxon>Allokutzneria</taxon>
    </lineage>
</organism>
<dbReference type="PRINTS" id="PR00445">
    <property type="entry name" value="HUPFHYPC"/>
</dbReference>
<sequence length="140" mass="15198">MCLGIPGRLVDLAQDEGLRMGTVDFDGVRRPVCLDYTPEAAVGDYVIVHVGFAISRVDREEAARTLAVIRAMPEAMATELGPVSEVRVRDSRAEPAPGGADEKPTYNTGTRSSRRLARNDLDPGSHRTRPLKQTLGLEPT</sequence>
<dbReference type="SUPFAM" id="SSF159127">
    <property type="entry name" value="HupF/HypC-like"/>
    <property type="match status" value="1"/>
</dbReference>
<dbReference type="InterPro" id="IPR019812">
    <property type="entry name" value="Hydgase_assmbl_chp_CS"/>
</dbReference>
<proteinExistence type="inferred from homology"/>
<dbReference type="Pfam" id="PF01455">
    <property type="entry name" value="HupF_HypC"/>
    <property type="match status" value="1"/>
</dbReference>
<comment type="similarity">
    <text evidence="1">Belongs to the HupF/HypC family.</text>
</comment>
<dbReference type="NCBIfam" id="TIGR00074">
    <property type="entry name" value="hypC_hupF"/>
    <property type="match status" value="1"/>
</dbReference>
<comment type="caution">
    <text evidence="3">The sequence shown here is derived from an EMBL/GenBank/DDBJ whole genome shotgun (WGS) entry which is preliminary data.</text>
</comment>
<evidence type="ECO:0000256" key="1">
    <source>
        <dbReference type="ARBA" id="ARBA00006018"/>
    </source>
</evidence>
<dbReference type="InterPro" id="IPR001109">
    <property type="entry name" value="Hydrogenase_HupF/HypC"/>
</dbReference>
<dbReference type="EMBL" id="JBHLZU010000012">
    <property type="protein sequence ID" value="MFB9905396.1"/>
    <property type="molecule type" value="Genomic_DNA"/>
</dbReference>
<feature type="region of interest" description="Disordered" evidence="2">
    <location>
        <begin position="81"/>
        <end position="140"/>
    </location>
</feature>
<dbReference type="Gene3D" id="2.30.30.140">
    <property type="match status" value="1"/>
</dbReference>